<keyword evidence="4 6" id="KW-1133">Transmembrane helix</keyword>
<feature type="transmembrane region" description="Helical" evidence="6">
    <location>
        <begin position="742"/>
        <end position="761"/>
    </location>
</feature>
<feature type="domain" description="ABC3 transporter permease C-terminal" evidence="7">
    <location>
        <begin position="743"/>
        <end position="855"/>
    </location>
</feature>
<reference evidence="9" key="1">
    <citation type="submission" date="2023-06" db="EMBL/GenBank/DDBJ databases">
        <title>Genomic of Agaribacillus aureum.</title>
        <authorList>
            <person name="Wang G."/>
        </authorList>
    </citation>
    <scope>NUCLEOTIDE SEQUENCE</scope>
    <source>
        <strain evidence="9">BMA12</strain>
    </source>
</reference>
<evidence type="ECO:0000259" key="7">
    <source>
        <dbReference type="Pfam" id="PF02687"/>
    </source>
</evidence>
<evidence type="ECO:0000313" key="9">
    <source>
        <dbReference type="EMBL" id="MDN5214867.1"/>
    </source>
</evidence>
<keyword evidence="2" id="KW-1003">Cell membrane</keyword>
<keyword evidence="3 6" id="KW-0812">Transmembrane</keyword>
<dbReference type="PANTHER" id="PTHR30572:SF18">
    <property type="entry name" value="ABC-TYPE MACROLIDE FAMILY EXPORT SYSTEM PERMEASE COMPONENT 2"/>
    <property type="match status" value="1"/>
</dbReference>
<keyword evidence="10" id="KW-1185">Reference proteome</keyword>
<feature type="transmembrane region" description="Helical" evidence="6">
    <location>
        <begin position="409"/>
        <end position="428"/>
    </location>
</feature>
<feature type="domain" description="ABC3 transporter permease C-terminal" evidence="7">
    <location>
        <begin position="360"/>
        <end position="468"/>
    </location>
</feature>
<dbReference type="InterPro" id="IPR025857">
    <property type="entry name" value="MacB_PCD"/>
</dbReference>
<keyword evidence="5 6" id="KW-0472">Membrane</keyword>
<evidence type="ECO:0000313" key="10">
    <source>
        <dbReference type="Proteomes" id="UP001172083"/>
    </source>
</evidence>
<sequence>MKPTPPKNALKFLRWFCREEYLEEIEGDLVELYEDDYKKSPTRANWKFARNVIKFFRPVFIRSLKKSYHSNHQAIFRHNFLLTYRTFRRYKTSFLVNLIGLSTGMACTLFIYLWVNDELNVDKFYQKDRQLFQVMEHHERSYGIWTSPTTSGLIATTLASEMPEVVYAAATGGPAENISLSAGENYIRANGHYVGKDFFNVFSYHFIHGDKSRMLLDKNAIVISEALAVKLFNTTENLLGQVIEFEREKQFFISGIYKTLPSNASDRFDFALSYELYEEMYPSVLKWGNTGNRVYLILKAGTNTEEFNRKIADYVKVKTNNRITFRKPFIKRYSEKYLYGKYKDGVQAGGRIEYVRLFSIIAIFILVIACINFMNLSTAKASRRIKEVGIKKAVGAGRKSLVFQYLNESLAMAFLSLILAITLVFLLLPQFNEITGKHLLLNFDYSLVVSLLGITLITGLISGSYPALYLSGFKPAPTLKGKINNTIGGLWVREGLVIFQFAISVILILSVLVIYKQIEFIQTKNLGFNRDNIISFKREGKLLESTSLETFLSEVRRQPGVISASSIRHNLAGHTWGVGGFNWEGRDPEDQTEFEVIAVNYDMIETLGIEMLSGRGFAREFGDDWKNLIFNEAAIDLMGLKDPVGKSVDWGFDDRKIIGVAKNFHFESLHENIKPVVIALWQGRTDRLMVRIKAGRELETVKDLQEFYQAFNPGFSFDYKFLDQDYQVQYVAEQRIATLSRYFAGLAILISCLGLSGLTIFDTQRRIKEIGIRKILGLSTFGIVRHLSGDFTKMVLIAIVIALPLSYFVASNWLESFAYRIDLKWWFFAGAGSFALLIAWFTTGIHTVKVARANPAQCLKHE</sequence>
<feature type="domain" description="MacB-like periplasmic core" evidence="8">
    <location>
        <begin position="95"/>
        <end position="313"/>
    </location>
</feature>
<accession>A0ABT8LAU7</accession>
<evidence type="ECO:0000256" key="1">
    <source>
        <dbReference type="ARBA" id="ARBA00004651"/>
    </source>
</evidence>
<feature type="transmembrane region" description="Helical" evidence="6">
    <location>
        <begin position="357"/>
        <end position="376"/>
    </location>
</feature>
<feature type="transmembrane region" description="Helical" evidence="6">
    <location>
        <begin position="825"/>
        <end position="842"/>
    </location>
</feature>
<dbReference type="InterPro" id="IPR003838">
    <property type="entry name" value="ABC3_permease_C"/>
</dbReference>
<feature type="transmembrane region" description="Helical" evidence="6">
    <location>
        <begin position="491"/>
        <end position="515"/>
    </location>
</feature>
<gene>
    <name evidence="9" type="ORF">QQ020_22495</name>
</gene>
<dbReference type="NCBIfam" id="NF038404">
    <property type="entry name" value="perm_prefix_2"/>
    <property type="match status" value="1"/>
</dbReference>
<protein>
    <submittedName>
        <fullName evidence="9">ABC transporter permease</fullName>
    </submittedName>
</protein>
<evidence type="ECO:0000256" key="4">
    <source>
        <dbReference type="ARBA" id="ARBA00022989"/>
    </source>
</evidence>
<dbReference type="PANTHER" id="PTHR30572">
    <property type="entry name" value="MEMBRANE COMPONENT OF TRANSPORTER-RELATED"/>
    <property type="match status" value="1"/>
</dbReference>
<organism evidence="9 10">
    <name type="scientific">Agaribacillus aureus</name>
    <dbReference type="NCBI Taxonomy" id="3051825"/>
    <lineage>
        <taxon>Bacteria</taxon>
        <taxon>Pseudomonadati</taxon>
        <taxon>Bacteroidota</taxon>
        <taxon>Cytophagia</taxon>
        <taxon>Cytophagales</taxon>
        <taxon>Splendidivirgaceae</taxon>
        <taxon>Agaribacillus</taxon>
    </lineage>
</organism>
<evidence type="ECO:0000256" key="2">
    <source>
        <dbReference type="ARBA" id="ARBA00022475"/>
    </source>
</evidence>
<evidence type="ECO:0000256" key="5">
    <source>
        <dbReference type="ARBA" id="ARBA00023136"/>
    </source>
</evidence>
<dbReference type="EMBL" id="JAUJEB010000005">
    <property type="protein sequence ID" value="MDN5214867.1"/>
    <property type="molecule type" value="Genomic_DNA"/>
</dbReference>
<evidence type="ECO:0000256" key="3">
    <source>
        <dbReference type="ARBA" id="ARBA00022692"/>
    </source>
</evidence>
<dbReference type="Pfam" id="PF02687">
    <property type="entry name" value="FtsX"/>
    <property type="match status" value="2"/>
</dbReference>
<evidence type="ECO:0000256" key="6">
    <source>
        <dbReference type="SAM" id="Phobius"/>
    </source>
</evidence>
<feature type="transmembrane region" description="Helical" evidence="6">
    <location>
        <begin position="794"/>
        <end position="813"/>
    </location>
</feature>
<feature type="transmembrane region" description="Helical" evidence="6">
    <location>
        <begin position="94"/>
        <end position="115"/>
    </location>
</feature>
<dbReference type="Proteomes" id="UP001172083">
    <property type="component" value="Unassembled WGS sequence"/>
</dbReference>
<dbReference type="InterPro" id="IPR047699">
    <property type="entry name" value="Permease_put_prefix"/>
</dbReference>
<comment type="caution">
    <text evidence="9">The sequence shown here is derived from an EMBL/GenBank/DDBJ whole genome shotgun (WGS) entry which is preliminary data.</text>
</comment>
<dbReference type="InterPro" id="IPR050250">
    <property type="entry name" value="Macrolide_Exporter_MacB"/>
</dbReference>
<evidence type="ECO:0000259" key="8">
    <source>
        <dbReference type="Pfam" id="PF12704"/>
    </source>
</evidence>
<dbReference type="Pfam" id="PF12704">
    <property type="entry name" value="MacB_PCD"/>
    <property type="match status" value="1"/>
</dbReference>
<comment type="subcellular location">
    <subcellularLocation>
        <location evidence="1">Cell membrane</location>
        <topology evidence="1">Multi-pass membrane protein</topology>
    </subcellularLocation>
</comment>
<proteinExistence type="predicted"/>
<dbReference type="RefSeq" id="WP_346760205.1">
    <property type="nucleotide sequence ID" value="NZ_JAUJEB010000005.1"/>
</dbReference>
<name>A0ABT8LAU7_9BACT</name>
<feature type="transmembrane region" description="Helical" evidence="6">
    <location>
        <begin position="448"/>
        <end position="470"/>
    </location>
</feature>